<dbReference type="Proteomes" id="UP001273505">
    <property type="component" value="Unassembled WGS sequence"/>
</dbReference>
<protein>
    <recommendedName>
        <fullName evidence="1">Short NACHT-associated C-terminal domain-containing protein</fullName>
    </recommendedName>
</protein>
<gene>
    <name evidence="2" type="ORF">SCD92_12935</name>
</gene>
<name>A0ABU4RZE6_9GAMM</name>
<evidence type="ECO:0000313" key="2">
    <source>
        <dbReference type="EMBL" id="MDX6850272.1"/>
    </source>
</evidence>
<proteinExistence type="predicted"/>
<accession>A0ABU4RZE6</accession>
<feature type="domain" description="Short NACHT-associated C-terminal" evidence="1">
    <location>
        <begin position="4"/>
        <end position="102"/>
    </location>
</feature>
<keyword evidence="3" id="KW-1185">Reference proteome</keyword>
<dbReference type="Pfam" id="PF22718">
    <property type="entry name" value="SNaCT13"/>
    <property type="match status" value="1"/>
</dbReference>
<sequence>MDSFDANYSDLVHWAVRHHEGYKFPHQEYFKKHLEDMYEKYGSTEEEVGYETKKMTYRTPIMVDTLKSKGAFSLEYIQAGFDAYKHFQEKHENNSKNIELLLGIGS</sequence>
<organism evidence="2 3">
    <name type="scientific">Gilvimarinus gilvus</name>
    <dbReference type="NCBI Taxonomy" id="3058038"/>
    <lineage>
        <taxon>Bacteria</taxon>
        <taxon>Pseudomonadati</taxon>
        <taxon>Pseudomonadota</taxon>
        <taxon>Gammaproteobacteria</taxon>
        <taxon>Cellvibrionales</taxon>
        <taxon>Cellvibrionaceae</taxon>
        <taxon>Gilvimarinus</taxon>
    </lineage>
</organism>
<dbReference type="EMBL" id="JAXAFO010000021">
    <property type="protein sequence ID" value="MDX6850272.1"/>
    <property type="molecule type" value="Genomic_DNA"/>
</dbReference>
<comment type="caution">
    <text evidence="2">The sequence shown here is derived from an EMBL/GenBank/DDBJ whole genome shotgun (WGS) entry which is preliminary data.</text>
</comment>
<evidence type="ECO:0000259" key="1">
    <source>
        <dbReference type="Pfam" id="PF22718"/>
    </source>
</evidence>
<evidence type="ECO:0000313" key="3">
    <source>
        <dbReference type="Proteomes" id="UP001273505"/>
    </source>
</evidence>
<dbReference type="InterPro" id="IPR055037">
    <property type="entry name" value="SNaCT13"/>
</dbReference>
<reference evidence="2 3" key="1">
    <citation type="submission" date="2023-11" db="EMBL/GenBank/DDBJ databases">
        <title>Gilvimarinus fulvus sp. nov., isolated from the surface of Kelp.</title>
        <authorList>
            <person name="Sun Y.Y."/>
            <person name="Gong Y."/>
            <person name="Du Z.J."/>
        </authorList>
    </citation>
    <scope>NUCLEOTIDE SEQUENCE [LARGE SCALE GENOMIC DNA]</scope>
    <source>
        <strain evidence="2 3">SDUM040013</strain>
    </source>
</reference>